<gene>
    <name evidence="1" type="ORF">D1010_06710</name>
</gene>
<evidence type="ECO:0000313" key="2">
    <source>
        <dbReference type="Proteomes" id="UP000326779"/>
    </source>
</evidence>
<sequence length="485" mass="50990">MENPKMPVLWLDLAKVNSYVAVPLRLNQGDKGYVQPFGLSSGSKALTDKDIDPTKIGLKMLKPDRQYIDAVGGATYADGQYSYPYPDEVAQAPGVLTGYFYVTDDAGKIIASTQKFVLTVAPTFADGTGSNSYVQAWDKIYKQLTEALTAALASRDTLDQLASSGQGIIDAKIAELTQSVNDWTTKTLADLTKALADKQAALDQLNTDYTAKLQAIATEWTTAKTGYDSQATVAMTKVADDAKAQRDALEAQFTGTFLAGLRAEFDTLKAQWTTSLADLQQALNTAKTDQTALRTAIDQAQKDIAAVNDKIAAIDPDAIKAGIKAAKDAADAAQKTADTANAGVGAINGKLGTIPDGSTVMAEIAKGGKVQSVNGTAPDAQGNVSIAIPSVAGMVKSATINGGSAVQADANGNLALTVPNPDLSGFVTQTDLDGRKYYTADQVKAAINSALTEFKTTLIWSGTQAEYDKLTADQKAQYIALGVIK</sequence>
<reference evidence="1 2" key="1">
    <citation type="submission" date="2019-10" db="EMBL/GenBank/DDBJ databases">
        <title>The completed genome of Lactobacillus harbinensis M1.</title>
        <authorList>
            <person name="Zheng Y."/>
        </authorList>
    </citation>
    <scope>NUCLEOTIDE SEQUENCE [LARGE SCALE GENOMIC DNA]</scope>
    <source>
        <strain evidence="1 2">M1</strain>
    </source>
</reference>
<organism evidence="1 2">
    <name type="scientific">Schleiferilactobacillus harbinensis</name>
    <dbReference type="NCBI Taxonomy" id="304207"/>
    <lineage>
        <taxon>Bacteria</taxon>
        <taxon>Bacillati</taxon>
        <taxon>Bacillota</taxon>
        <taxon>Bacilli</taxon>
        <taxon>Lactobacillales</taxon>
        <taxon>Lactobacillaceae</taxon>
        <taxon>Schleiferilactobacillus</taxon>
    </lineage>
</organism>
<dbReference type="EMBL" id="CP045143">
    <property type="protein sequence ID" value="QFR23119.1"/>
    <property type="molecule type" value="Genomic_DNA"/>
</dbReference>
<protein>
    <recommendedName>
        <fullName evidence="3">DUF2479 domain-containing protein</fullName>
    </recommendedName>
</protein>
<evidence type="ECO:0008006" key="3">
    <source>
        <dbReference type="Google" id="ProtNLM"/>
    </source>
</evidence>
<dbReference type="KEGG" id="lhb:D1010_06710"/>
<dbReference type="Proteomes" id="UP000326779">
    <property type="component" value="Chromosome"/>
</dbReference>
<accession>A0A5P8M3R8</accession>
<evidence type="ECO:0000313" key="1">
    <source>
        <dbReference type="EMBL" id="QFR23119.1"/>
    </source>
</evidence>
<dbReference type="Gene3D" id="2.60.40.3350">
    <property type="match status" value="1"/>
</dbReference>
<name>A0A5P8M3R8_9LACO</name>
<dbReference type="AlphaFoldDB" id="A0A5P8M3R8"/>
<dbReference type="RefSeq" id="WP_152260544.1">
    <property type="nucleotide sequence ID" value="NZ_CP045143.1"/>
</dbReference>
<proteinExistence type="predicted"/>